<dbReference type="CDD" id="cd14789">
    <property type="entry name" value="Tiki"/>
    <property type="match status" value="1"/>
</dbReference>
<dbReference type="EMBL" id="JAIKTU010000008">
    <property type="protein sequence ID" value="MBY0755951.1"/>
    <property type="molecule type" value="Genomic_DNA"/>
</dbReference>
<proteinExistence type="predicted"/>
<name>A0ABS7KYQ7_CLOSR</name>
<evidence type="ECO:0000313" key="2">
    <source>
        <dbReference type="Proteomes" id="UP001299068"/>
    </source>
</evidence>
<reference evidence="1 2" key="1">
    <citation type="journal article" date="2021" name="Cell Host Microbe">
        <title>in vivo commensal control of Clostridioides difficile virulence.</title>
        <authorList>
            <person name="Girinathan B.P."/>
            <person name="Dibenedetto N."/>
            <person name="Worley J.N."/>
            <person name="Peltier J."/>
            <person name="Arrieta-Ortiz M.L."/>
            <person name="Rupa Christinal Immanuel S."/>
            <person name="Lavin R."/>
            <person name="Delaney M.L."/>
            <person name="Cummins C."/>
            <person name="Hoffmann M."/>
            <person name="Luo Y."/>
            <person name="Gonzalez-Escalona N."/>
            <person name="Allard M."/>
            <person name="Onderdonk A.B."/>
            <person name="Gerber G.K."/>
            <person name="Sonenshein A.L."/>
            <person name="Baliga N."/>
            <person name="Dupuy B."/>
            <person name="Bry L."/>
        </authorList>
    </citation>
    <scope>NUCLEOTIDE SEQUENCE [LARGE SCALE GENOMIC DNA]</scope>
    <source>
        <strain evidence="1 2">DSM 599</strain>
    </source>
</reference>
<dbReference type="PANTHER" id="PTHR40590">
    <property type="entry name" value="CYTOPLASMIC PROTEIN-RELATED"/>
    <property type="match status" value="1"/>
</dbReference>
<dbReference type="InterPro" id="IPR047111">
    <property type="entry name" value="YbaP-like"/>
</dbReference>
<comment type="caution">
    <text evidence="1">The sequence shown here is derived from an EMBL/GenBank/DDBJ whole genome shotgun (WGS) entry which is preliminary data.</text>
</comment>
<dbReference type="InterPro" id="IPR002816">
    <property type="entry name" value="TraB/PrgY/GumN_fam"/>
</dbReference>
<protein>
    <submittedName>
        <fullName evidence="1">TraB/GumN family protein</fullName>
    </submittedName>
</protein>
<dbReference type="PANTHER" id="PTHR40590:SF1">
    <property type="entry name" value="CYTOPLASMIC PROTEIN"/>
    <property type="match status" value="1"/>
</dbReference>
<sequence>MFIKKHKRGIASLLIVGSFFTTILFGCSKKEEVSSTPKANGFQWEVKKDDKIMYLIGTMHPINKGYDYFTDTVNNIVKETDVLAVEINPTQEEILKVNADGVYAGDDSIEKELSKDQVEKLKSICNEIGIEYEKIKILKPNMVVNNLEAVLYDKAGLTMETFDDMLMKDIKNKKKEIVQLESIGFQMDLLNKIGGIQALKATLDAHEDGKFIESGKEVIEYSEGLMDGYVKGDTKVMEDAIKTQKQSPESYDLMITKRNKAMVEKMEKFFKEDKTYTVAVGALHFFGDDGIVKMMKDKGYEVNIME</sequence>
<keyword evidence="2" id="KW-1185">Reference proteome</keyword>
<dbReference type="PROSITE" id="PS51257">
    <property type="entry name" value="PROKAR_LIPOPROTEIN"/>
    <property type="match status" value="1"/>
</dbReference>
<dbReference type="Pfam" id="PF01963">
    <property type="entry name" value="TraB_PrgY_gumN"/>
    <property type="match status" value="1"/>
</dbReference>
<accession>A0ABS7KYQ7</accession>
<dbReference type="Proteomes" id="UP001299068">
    <property type="component" value="Unassembled WGS sequence"/>
</dbReference>
<dbReference type="RefSeq" id="WP_221861278.1">
    <property type="nucleotide sequence ID" value="NZ_JAIKTU010000008.1"/>
</dbReference>
<gene>
    <name evidence="1" type="ORF">K5V21_10880</name>
</gene>
<organism evidence="1 2">
    <name type="scientific">Clostridium sardiniense</name>
    <name type="common">Clostridium absonum</name>
    <dbReference type="NCBI Taxonomy" id="29369"/>
    <lineage>
        <taxon>Bacteria</taxon>
        <taxon>Bacillati</taxon>
        <taxon>Bacillota</taxon>
        <taxon>Clostridia</taxon>
        <taxon>Eubacteriales</taxon>
        <taxon>Clostridiaceae</taxon>
        <taxon>Clostridium</taxon>
    </lineage>
</organism>
<evidence type="ECO:0000313" key="1">
    <source>
        <dbReference type="EMBL" id="MBY0755951.1"/>
    </source>
</evidence>